<evidence type="ECO:0000259" key="2">
    <source>
        <dbReference type="PROSITE" id="PS51819"/>
    </source>
</evidence>
<organism evidence="3 4">
    <name type="scientific">Microlunatus soli</name>
    <dbReference type="NCBI Taxonomy" id="630515"/>
    <lineage>
        <taxon>Bacteria</taxon>
        <taxon>Bacillati</taxon>
        <taxon>Actinomycetota</taxon>
        <taxon>Actinomycetes</taxon>
        <taxon>Propionibacteriales</taxon>
        <taxon>Propionibacteriaceae</taxon>
        <taxon>Microlunatus</taxon>
    </lineage>
</organism>
<sequence>MSDSATTTAQTTRSGEPAPTVWPAFQVRDADSMVTFLTDVLGFENTALYADGGTIAHAQFDWPEGGGVMFGSVAENSVWQREPGVSGFYVVTDRVDEIFQRVQASGAKVLREPTDTDYGNHEFSCADPEGNLWSFGTYRGEPPTGS</sequence>
<gene>
    <name evidence="3" type="ORF">SAMN04489812_2300</name>
</gene>
<reference evidence="3 4" key="1">
    <citation type="submission" date="2016-10" db="EMBL/GenBank/DDBJ databases">
        <authorList>
            <person name="de Groot N.N."/>
        </authorList>
    </citation>
    <scope>NUCLEOTIDE SEQUENCE [LARGE SCALE GENOMIC DNA]</scope>
    <source>
        <strain evidence="3 4">DSM 21800</strain>
    </source>
</reference>
<name>A0A1H1T916_9ACTN</name>
<protein>
    <submittedName>
        <fullName evidence="3">Uncharacterized conserved protein PhnB, glyoxalase superfamily</fullName>
    </submittedName>
</protein>
<evidence type="ECO:0000313" key="3">
    <source>
        <dbReference type="EMBL" id="SDS56631.1"/>
    </source>
</evidence>
<dbReference type="RefSeq" id="WP_091524635.1">
    <property type="nucleotide sequence ID" value="NZ_LT629772.1"/>
</dbReference>
<dbReference type="PANTHER" id="PTHR34109">
    <property type="entry name" value="BNAUNNG04460D PROTEIN-RELATED"/>
    <property type="match status" value="1"/>
</dbReference>
<dbReference type="InterPro" id="IPR004360">
    <property type="entry name" value="Glyas_Fos-R_dOase_dom"/>
</dbReference>
<dbReference type="SUPFAM" id="SSF54593">
    <property type="entry name" value="Glyoxalase/Bleomycin resistance protein/Dihydroxybiphenyl dioxygenase"/>
    <property type="match status" value="1"/>
</dbReference>
<dbReference type="PANTHER" id="PTHR34109:SF1">
    <property type="entry name" value="VOC DOMAIN-CONTAINING PROTEIN"/>
    <property type="match status" value="1"/>
</dbReference>
<dbReference type="AlphaFoldDB" id="A0A1H1T916"/>
<dbReference type="PROSITE" id="PS51819">
    <property type="entry name" value="VOC"/>
    <property type="match status" value="1"/>
</dbReference>
<dbReference type="InterPro" id="IPR037523">
    <property type="entry name" value="VOC_core"/>
</dbReference>
<feature type="compositionally biased region" description="Polar residues" evidence="1">
    <location>
        <begin position="1"/>
        <end position="14"/>
    </location>
</feature>
<keyword evidence="4" id="KW-1185">Reference proteome</keyword>
<evidence type="ECO:0000313" key="4">
    <source>
        <dbReference type="Proteomes" id="UP000199103"/>
    </source>
</evidence>
<feature type="region of interest" description="Disordered" evidence="1">
    <location>
        <begin position="1"/>
        <end position="20"/>
    </location>
</feature>
<dbReference type="Gene3D" id="3.30.720.110">
    <property type="match status" value="1"/>
</dbReference>
<dbReference type="InterPro" id="IPR029068">
    <property type="entry name" value="Glyas_Bleomycin-R_OHBP_Dase"/>
</dbReference>
<dbReference type="Proteomes" id="UP000199103">
    <property type="component" value="Chromosome I"/>
</dbReference>
<proteinExistence type="predicted"/>
<dbReference type="Gene3D" id="3.30.720.120">
    <property type="match status" value="1"/>
</dbReference>
<dbReference type="EMBL" id="LT629772">
    <property type="protein sequence ID" value="SDS56631.1"/>
    <property type="molecule type" value="Genomic_DNA"/>
</dbReference>
<feature type="domain" description="VOC" evidence="2">
    <location>
        <begin position="19"/>
        <end position="138"/>
    </location>
</feature>
<dbReference type="OrthoDB" id="9809391at2"/>
<accession>A0A1H1T916</accession>
<dbReference type="Pfam" id="PF00903">
    <property type="entry name" value="Glyoxalase"/>
    <property type="match status" value="1"/>
</dbReference>
<dbReference type="STRING" id="630515.SAMN04489812_2300"/>
<evidence type="ECO:0000256" key="1">
    <source>
        <dbReference type="SAM" id="MobiDB-lite"/>
    </source>
</evidence>